<accession>A0ABY2SPQ4</accession>
<dbReference type="Proteomes" id="UP000305202">
    <property type="component" value="Unassembled WGS sequence"/>
</dbReference>
<comment type="caution">
    <text evidence="2">The sequence shown here is derived from an EMBL/GenBank/DDBJ whole genome shotgun (WGS) entry which is preliminary data.</text>
</comment>
<sequence>MRWQRVALSGRVLGQLLSAPPDAPACQSLLANMLDESWIDEWPYGEPDDLQEIAGLFTAGLADNVAETPQEAYQRLFIGPYALPAPPWGSVYLDKESVLFGESTLALRRWLRENSVSLERQGNEPEDHIGTLLLLAAWLAEQGRTREGDVLLAEHLFPWVFRFLALLETHAAQPLYQGTAALTRLTLTAWRAECPLAVPPLELYF</sequence>
<dbReference type="InterPro" id="IPR050289">
    <property type="entry name" value="TorD/DmsD_chaperones"/>
</dbReference>
<evidence type="ECO:0000313" key="3">
    <source>
        <dbReference type="Proteomes" id="UP000305202"/>
    </source>
</evidence>
<gene>
    <name evidence="2" type="primary">dmsD</name>
    <name evidence="2" type="ORF">FCN80_05025</name>
</gene>
<dbReference type="PANTHER" id="PTHR34227:SF6">
    <property type="entry name" value="TAT PROOFREADING CHAPERONE DMSD"/>
    <property type="match status" value="1"/>
</dbReference>
<name>A0ABY2SPQ4_9HYPH</name>
<dbReference type="EMBL" id="SZPQ01000003">
    <property type="protein sequence ID" value="TKI07929.1"/>
    <property type="molecule type" value="Genomic_DNA"/>
</dbReference>
<organism evidence="2 3">
    <name type="scientific">Martelella alba</name>
    <dbReference type="NCBI Taxonomy" id="2590451"/>
    <lineage>
        <taxon>Bacteria</taxon>
        <taxon>Pseudomonadati</taxon>
        <taxon>Pseudomonadota</taxon>
        <taxon>Alphaproteobacteria</taxon>
        <taxon>Hyphomicrobiales</taxon>
        <taxon>Aurantimonadaceae</taxon>
        <taxon>Martelella</taxon>
    </lineage>
</organism>
<dbReference type="Pfam" id="PF02613">
    <property type="entry name" value="Nitrate_red_del"/>
    <property type="match status" value="1"/>
</dbReference>
<dbReference type="InterPro" id="IPR020945">
    <property type="entry name" value="DMSO/NO3_reduct_chaperone"/>
</dbReference>
<dbReference type="SUPFAM" id="SSF89155">
    <property type="entry name" value="TorD-like"/>
    <property type="match status" value="1"/>
</dbReference>
<dbReference type="PIRSF" id="PIRSF004690">
    <property type="entry name" value="DmsD"/>
    <property type="match status" value="1"/>
</dbReference>
<dbReference type="NCBIfam" id="NF008632">
    <property type="entry name" value="PRK11621.1"/>
    <property type="match status" value="1"/>
</dbReference>
<protein>
    <submittedName>
        <fullName evidence="2">Tat proofreading chaperone DmsD</fullName>
    </submittedName>
</protein>
<evidence type="ECO:0000256" key="1">
    <source>
        <dbReference type="ARBA" id="ARBA00023186"/>
    </source>
</evidence>
<proteinExistence type="predicted"/>
<dbReference type="Gene3D" id="1.10.3480.10">
    <property type="entry name" value="TorD-like"/>
    <property type="match status" value="1"/>
</dbReference>
<keyword evidence="3" id="KW-1185">Reference proteome</keyword>
<dbReference type="PANTHER" id="PTHR34227">
    <property type="entry name" value="CHAPERONE PROTEIN YCDY"/>
    <property type="match status" value="1"/>
</dbReference>
<dbReference type="InterPro" id="IPR026269">
    <property type="entry name" value="DmsD-type"/>
</dbReference>
<keyword evidence="1" id="KW-0143">Chaperone</keyword>
<evidence type="ECO:0000313" key="2">
    <source>
        <dbReference type="EMBL" id="TKI07929.1"/>
    </source>
</evidence>
<reference evidence="2 3" key="1">
    <citation type="submission" date="2019-04" db="EMBL/GenBank/DDBJ databases">
        <authorList>
            <person name="Li M."/>
            <person name="Gao C."/>
        </authorList>
    </citation>
    <scope>NUCLEOTIDE SEQUENCE [LARGE SCALE GENOMIC DNA]</scope>
    <source>
        <strain evidence="2 3">BGMRC 2031</strain>
    </source>
</reference>
<dbReference type="InterPro" id="IPR036411">
    <property type="entry name" value="TorD-like_sf"/>
</dbReference>